<keyword evidence="6" id="KW-1133">Transmembrane helix</keyword>
<dbReference type="PROSITE" id="PS50005">
    <property type="entry name" value="TPR"/>
    <property type="match status" value="1"/>
</dbReference>
<dbReference type="GO" id="GO:0003755">
    <property type="term" value="F:peptidyl-prolyl cis-trans isomerase activity"/>
    <property type="evidence" value="ECO:0007669"/>
    <property type="project" value="UniProtKB-KW"/>
</dbReference>
<dbReference type="InterPro" id="IPR011990">
    <property type="entry name" value="TPR-like_helical_dom_sf"/>
</dbReference>
<evidence type="ECO:0000259" key="7">
    <source>
        <dbReference type="PROSITE" id="PS50059"/>
    </source>
</evidence>
<reference evidence="9" key="2">
    <citation type="submission" date="2019-02" db="EMBL/GenBank/DDBJ databases">
        <title>Opniocepnalus argus Var Kimnra genome.</title>
        <authorList>
            <person name="Zhou C."/>
            <person name="Xiao S."/>
        </authorList>
    </citation>
    <scope>NUCLEOTIDE SEQUENCE [LARGE SCALE GENOMIC DNA]</scope>
</reference>
<keyword evidence="3" id="KW-0697">Rotamase</keyword>
<dbReference type="Pfam" id="PF14559">
    <property type="entry name" value="TPR_19"/>
    <property type="match status" value="1"/>
</dbReference>
<evidence type="ECO:0000256" key="5">
    <source>
        <dbReference type="SAM" id="MobiDB-lite"/>
    </source>
</evidence>
<keyword evidence="9" id="KW-1185">Reference proteome</keyword>
<dbReference type="Gene3D" id="1.25.40.10">
    <property type="entry name" value="Tetratricopeptide repeat domain"/>
    <property type="match status" value="1"/>
</dbReference>
<feature type="region of interest" description="Disordered" evidence="5">
    <location>
        <begin position="1"/>
        <end position="66"/>
    </location>
</feature>
<keyword evidence="6" id="KW-0812">Transmembrane</keyword>
<feature type="compositionally biased region" description="Basic and acidic residues" evidence="5">
    <location>
        <begin position="43"/>
        <end position="66"/>
    </location>
</feature>
<dbReference type="EC" id="5.2.1.8" evidence="3"/>
<organism evidence="8 9">
    <name type="scientific">Channa argus</name>
    <name type="common">Northern snakehead</name>
    <name type="synonym">Ophicephalus argus</name>
    <dbReference type="NCBI Taxonomy" id="215402"/>
    <lineage>
        <taxon>Eukaryota</taxon>
        <taxon>Metazoa</taxon>
        <taxon>Chordata</taxon>
        <taxon>Craniata</taxon>
        <taxon>Vertebrata</taxon>
        <taxon>Euteleostomi</taxon>
        <taxon>Actinopterygii</taxon>
        <taxon>Neopterygii</taxon>
        <taxon>Teleostei</taxon>
        <taxon>Neoteleostei</taxon>
        <taxon>Acanthomorphata</taxon>
        <taxon>Anabantaria</taxon>
        <taxon>Anabantiformes</taxon>
        <taxon>Channoidei</taxon>
        <taxon>Channidae</taxon>
        <taxon>Channa</taxon>
    </lineage>
</organism>
<reference evidence="8 9" key="1">
    <citation type="submission" date="2019-02" db="EMBL/GenBank/DDBJ databases">
        <title>Opniocepnalus argus genome.</title>
        <authorList>
            <person name="Zhou C."/>
            <person name="Xiao S."/>
        </authorList>
    </citation>
    <scope>NUCLEOTIDE SEQUENCE [LARGE SCALE GENOMIC DNA]</scope>
    <source>
        <strain evidence="8">OARG1902GOOAL</strain>
        <tissue evidence="8">Muscle</tissue>
    </source>
</reference>
<feature type="repeat" description="TPR" evidence="4">
    <location>
        <begin position="284"/>
        <end position="317"/>
    </location>
</feature>
<dbReference type="FunFam" id="1.25.40.10:FF:000113">
    <property type="entry name" value="Peptidylprolyl isomerase"/>
    <property type="match status" value="1"/>
</dbReference>
<dbReference type="GO" id="GO:0005829">
    <property type="term" value="C:cytosol"/>
    <property type="evidence" value="ECO:0007669"/>
    <property type="project" value="TreeGrafter"/>
</dbReference>
<gene>
    <name evidence="8" type="ORF">EXN66_Car006713</name>
</gene>
<accession>A0A6G1PLE2</accession>
<dbReference type="InterPro" id="IPR001179">
    <property type="entry name" value="PPIase_FKBP_dom"/>
</dbReference>
<dbReference type="InterPro" id="IPR050754">
    <property type="entry name" value="FKBP4/5/8-like"/>
</dbReference>
<dbReference type="PROSITE" id="PS50059">
    <property type="entry name" value="FKBP_PPIASE"/>
    <property type="match status" value="1"/>
</dbReference>
<keyword evidence="3 8" id="KW-0413">Isomerase</keyword>
<dbReference type="GO" id="GO:0043066">
    <property type="term" value="P:negative regulation of apoptotic process"/>
    <property type="evidence" value="ECO:0007669"/>
    <property type="project" value="TreeGrafter"/>
</dbReference>
<protein>
    <recommendedName>
        <fullName evidence="3">peptidylprolyl isomerase</fullName>
        <ecNumber evidence="3">5.2.1.8</ecNumber>
    </recommendedName>
</protein>
<evidence type="ECO:0000256" key="1">
    <source>
        <dbReference type="ARBA" id="ARBA00022737"/>
    </source>
</evidence>
<dbReference type="SUPFAM" id="SSF54534">
    <property type="entry name" value="FKBP-like"/>
    <property type="match status" value="1"/>
</dbReference>
<dbReference type="InterPro" id="IPR046357">
    <property type="entry name" value="PPIase_dom_sf"/>
</dbReference>
<dbReference type="GO" id="GO:0044183">
    <property type="term" value="F:protein folding chaperone"/>
    <property type="evidence" value="ECO:0007669"/>
    <property type="project" value="TreeGrafter"/>
</dbReference>
<feature type="compositionally biased region" description="Polar residues" evidence="5">
    <location>
        <begin position="1"/>
        <end position="17"/>
    </location>
</feature>
<dbReference type="GO" id="GO:0016020">
    <property type="term" value="C:membrane"/>
    <property type="evidence" value="ECO:0007669"/>
    <property type="project" value="TreeGrafter"/>
</dbReference>
<dbReference type="PANTHER" id="PTHR46512:SF3">
    <property type="entry name" value="PEPTIDYL-PROLYL CIS-TRANS ISOMERASE FKBP8"/>
    <property type="match status" value="1"/>
</dbReference>
<keyword evidence="1" id="KW-0677">Repeat</keyword>
<feature type="domain" description="PPIase FKBP-type" evidence="7">
    <location>
        <begin position="97"/>
        <end position="182"/>
    </location>
</feature>
<dbReference type="PANTHER" id="PTHR46512">
    <property type="entry name" value="PEPTIDYLPROLYL ISOMERASE"/>
    <property type="match status" value="1"/>
</dbReference>
<keyword evidence="2 4" id="KW-0802">TPR repeat</keyword>
<dbReference type="SMART" id="SM00028">
    <property type="entry name" value="TPR"/>
    <property type="match status" value="3"/>
</dbReference>
<name>A0A6G1PLE2_CHAAH</name>
<keyword evidence="6" id="KW-0472">Membrane</keyword>
<dbReference type="PROSITE" id="PS50293">
    <property type="entry name" value="TPR_REGION"/>
    <property type="match status" value="1"/>
</dbReference>
<dbReference type="GO" id="GO:0005740">
    <property type="term" value="C:mitochondrial envelope"/>
    <property type="evidence" value="ECO:0007669"/>
    <property type="project" value="TreeGrafter"/>
</dbReference>
<evidence type="ECO:0000313" key="9">
    <source>
        <dbReference type="Proteomes" id="UP000503349"/>
    </source>
</evidence>
<sequence>MDDSASSAKKSGRTSLLDSGEDFEVLDEEDIDDEPPPLEDADGGNRKHSIESVKKNSDTDPDHTDQLDEWLDVLGNEQLKKKVLKAGKGRDTRPQKGQNVKIHLKTYLMDGTLVEEQSYLSFTLGDGDVIQALDLTVMLMEMGEKALIQTEAKYAYGDRGSLETAVPPNAMLTLEVELLEATDAPDLELLPPAEKIALASHKRERGNVHYQRRDYAFAVNSYSIALQITESSSKVDISSEEENELMDVKVKCLNNMAAAQLKLDHYDAALKFCVAALSHQPDNIKALFRMGKVLALQGEYTDAIQTLRKALKLEPSNKTIHAELSKLVKKHSEQRGAEQAMYKKMLGNPTSCSSNTQKHQAKSSWGLSWKWLFGATAVAIGGVALSVVIAARN</sequence>
<dbReference type="InterPro" id="IPR019734">
    <property type="entry name" value="TPR_rpt"/>
</dbReference>
<proteinExistence type="predicted"/>
<evidence type="ECO:0000313" key="8">
    <source>
        <dbReference type="EMBL" id="KAF3691039.1"/>
    </source>
</evidence>
<comment type="catalytic activity">
    <reaction evidence="3">
        <text>[protein]-peptidylproline (omega=180) = [protein]-peptidylproline (omega=0)</text>
        <dbReference type="Rhea" id="RHEA:16237"/>
        <dbReference type="Rhea" id="RHEA-COMP:10747"/>
        <dbReference type="Rhea" id="RHEA-COMP:10748"/>
        <dbReference type="ChEBI" id="CHEBI:83833"/>
        <dbReference type="ChEBI" id="CHEBI:83834"/>
        <dbReference type="EC" id="5.2.1.8"/>
    </reaction>
</comment>
<dbReference type="SUPFAM" id="SSF48452">
    <property type="entry name" value="TPR-like"/>
    <property type="match status" value="1"/>
</dbReference>
<dbReference type="EMBL" id="CM015717">
    <property type="protein sequence ID" value="KAF3691039.1"/>
    <property type="molecule type" value="Genomic_DNA"/>
</dbReference>
<evidence type="ECO:0000256" key="4">
    <source>
        <dbReference type="PROSITE-ProRule" id="PRU00339"/>
    </source>
</evidence>
<evidence type="ECO:0000256" key="2">
    <source>
        <dbReference type="ARBA" id="ARBA00022803"/>
    </source>
</evidence>
<dbReference type="Gene3D" id="3.10.50.40">
    <property type="match status" value="1"/>
</dbReference>
<dbReference type="Pfam" id="PF00254">
    <property type="entry name" value="FKBP_C"/>
    <property type="match status" value="1"/>
</dbReference>
<feature type="transmembrane region" description="Helical" evidence="6">
    <location>
        <begin position="371"/>
        <end position="391"/>
    </location>
</feature>
<dbReference type="GO" id="GO:0012505">
    <property type="term" value="C:endomembrane system"/>
    <property type="evidence" value="ECO:0007669"/>
    <property type="project" value="TreeGrafter"/>
</dbReference>
<dbReference type="AlphaFoldDB" id="A0A6G1PLE2"/>
<feature type="compositionally biased region" description="Acidic residues" evidence="5">
    <location>
        <begin position="19"/>
        <end position="42"/>
    </location>
</feature>
<dbReference type="Proteomes" id="UP000503349">
    <property type="component" value="Chromosome 6"/>
</dbReference>
<evidence type="ECO:0000256" key="6">
    <source>
        <dbReference type="SAM" id="Phobius"/>
    </source>
</evidence>
<evidence type="ECO:0000256" key="3">
    <source>
        <dbReference type="PROSITE-ProRule" id="PRU00277"/>
    </source>
</evidence>